<dbReference type="RefSeq" id="WP_184837426.1">
    <property type="nucleotide sequence ID" value="NZ_JACHMN010000002.1"/>
</dbReference>
<gene>
    <name evidence="1" type="ORF">F4553_003582</name>
</gene>
<evidence type="ECO:0000313" key="1">
    <source>
        <dbReference type="EMBL" id="MBB5870203.1"/>
    </source>
</evidence>
<name>A0A841BTF9_9ACTN</name>
<sequence length="215" mass="23353">MVADLVVWHETVRVGHEEAAEKAAGFMAKRAAGGAAADSVPAFMEELTRNFPGVGVKGDRKSFVLVTLGDAPVAKVVPVVRYLAAKHRLACFDVRLRAVVNPPLLRRIDAPELTSAGDLPIEDPSADHIERAVRELDGDFWFVILDFDDDHYVQGGLGERAGAAPGAYMLEVRDGDEHLQTEVADADAVISAFREHAAGETAWRERFSWRPVAVG</sequence>
<dbReference type="Proteomes" id="UP000587527">
    <property type="component" value="Unassembled WGS sequence"/>
</dbReference>
<accession>A0A841BTF9</accession>
<protein>
    <submittedName>
        <fullName evidence="1">Uncharacterized protein</fullName>
    </submittedName>
</protein>
<keyword evidence="2" id="KW-1185">Reference proteome</keyword>
<reference evidence="1 2" key="1">
    <citation type="submission" date="2020-08" db="EMBL/GenBank/DDBJ databases">
        <title>Sequencing the genomes of 1000 actinobacteria strains.</title>
        <authorList>
            <person name="Klenk H.-P."/>
        </authorList>
    </citation>
    <scope>NUCLEOTIDE SEQUENCE [LARGE SCALE GENOMIC DNA]</scope>
    <source>
        <strain evidence="1 2">DSM 45362</strain>
    </source>
</reference>
<comment type="caution">
    <text evidence="1">The sequence shown here is derived from an EMBL/GenBank/DDBJ whole genome shotgun (WGS) entry which is preliminary data.</text>
</comment>
<dbReference type="AlphaFoldDB" id="A0A841BTF9"/>
<evidence type="ECO:0000313" key="2">
    <source>
        <dbReference type="Proteomes" id="UP000587527"/>
    </source>
</evidence>
<dbReference type="EMBL" id="JACHMN010000002">
    <property type="protein sequence ID" value="MBB5870203.1"/>
    <property type="molecule type" value="Genomic_DNA"/>
</dbReference>
<proteinExistence type="predicted"/>
<organism evidence="1 2">
    <name type="scientific">Allocatelliglobosispora scoriae</name>
    <dbReference type="NCBI Taxonomy" id="643052"/>
    <lineage>
        <taxon>Bacteria</taxon>
        <taxon>Bacillati</taxon>
        <taxon>Actinomycetota</taxon>
        <taxon>Actinomycetes</taxon>
        <taxon>Micromonosporales</taxon>
        <taxon>Micromonosporaceae</taxon>
        <taxon>Allocatelliglobosispora</taxon>
    </lineage>
</organism>